<comment type="caution">
    <text evidence="1">The sequence shown here is derived from an EMBL/GenBank/DDBJ whole genome shotgun (WGS) entry which is preliminary data.</text>
</comment>
<gene>
    <name evidence="1" type="primary">A09g502770.1_BraROA</name>
    <name evidence="1" type="ORF">IGI04_034334</name>
</gene>
<name>A0ABQ7L8G2_BRACM</name>
<evidence type="ECO:0000313" key="1">
    <source>
        <dbReference type="EMBL" id="KAG5382864.1"/>
    </source>
</evidence>
<sequence length="59" mass="6937">MCAKQVISQVETMKSVFFQIYLPKRLLGKSSGCRQLTWKRLTLKLSLRRLTRKSSMTLF</sequence>
<proteinExistence type="predicted"/>
<reference evidence="1 2" key="1">
    <citation type="submission" date="2021-03" db="EMBL/GenBank/DDBJ databases">
        <authorList>
            <person name="King G.J."/>
            <person name="Bancroft I."/>
            <person name="Baten A."/>
            <person name="Bloomfield J."/>
            <person name="Borpatragohain P."/>
            <person name="He Z."/>
            <person name="Irish N."/>
            <person name="Irwin J."/>
            <person name="Liu K."/>
            <person name="Mauleon R.P."/>
            <person name="Moore J."/>
            <person name="Morris R."/>
            <person name="Ostergaard L."/>
            <person name="Wang B."/>
            <person name="Wells R."/>
        </authorList>
    </citation>
    <scope>NUCLEOTIDE SEQUENCE [LARGE SCALE GENOMIC DNA]</scope>
    <source>
        <strain evidence="1">R-o-18</strain>
        <tissue evidence="1">Leaf</tissue>
    </source>
</reference>
<accession>A0ABQ7L8G2</accession>
<dbReference type="Proteomes" id="UP000823674">
    <property type="component" value="Chromosome A09"/>
</dbReference>
<keyword evidence="2" id="KW-1185">Reference proteome</keyword>
<dbReference type="EMBL" id="JADBGQ010000008">
    <property type="protein sequence ID" value="KAG5382864.1"/>
    <property type="molecule type" value="Genomic_DNA"/>
</dbReference>
<protein>
    <submittedName>
        <fullName evidence="1">Uncharacterized protein</fullName>
    </submittedName>
</protein>
<organism evidence="1 2">
    <name type="scientific">Brassica rapa subsp. trilocularis</name>
    <dbReference type="NCBI Taxonomy" id="1813537"/>
    <lineage>
        <taxon>Eukaryota</taxon>
        <taxon>Viridiplantae</taxon>
        <taxon>Streptophyta</taxon>
        <taxon>Embryophyta</taxon>
        <taxon>Tracheophyta</taxon>
        <taxon>Spermatophyta</taxon>
        <taxon>Magnoliopsida</taxon>
        <taxon>eudicotyledons</taxon>
        <taxon>Gunneridae</taxon>
        <taxon>Pentapetalae</taxon>
        <taxon>rosids</taxon>
        <taxon>malvids</taxon>
        <taxon>Brassicales</taxon>
        <taxon>Brassicaceae</taxon>
        <taxon>Brassiceae</taxon>
        <taxon>Brassica</taxon>
    </lineage>
</organism>
<evidence type="ECO:0000313" key="2">
    <source>
        <dbReference type="Proteomes" id="UP000823674"/>
    </source>
</evidence>